<dbReference type="GO" id="GO:0003824">
    <property type="term" value="F:catalytic activity"/>
    <property type="evidence" value="ECO:0007669"/>
    <property type="project" value="InterPro"/>
</dbReference>
<accession>A0A975BMI3</accession>
<dbReference type="PANTHER" id="PTHR11228:SF34">
    <property type="entry name" value="TUNGSTEN-CONTAINING ALDEHYDE FERREDOXIN OXIDOREDUCTASE COFACTOR MODIFYING PROTEIN"/>
    <property type="match status" value="1"/>
</dbReference>
<name>A0A975BMI3_9BACT</name>
<dbReference type="InterPro" id="IPR013785">
    <property type="entry name" value="Aldolase_TIM"/>
</dbReference>
<evidence type="ECO:0000256" key="2">
    <source>
        <dbReference type="ARBA" id="ARBA00022485"/>
    </source>
</evidence>
<dbReference type="Proteomes" id="UP000663722">
    <property type="component" value="Chromosome"/>
</dbReference>
<organism evidence="8 9">
    <name type="scientific">Desulfonema magnum</name>
    <dbReference type="NCBI Taxonomy" id="45655"/>
    <lineage>
        <taxon>Bacteria</taxon>
        <taxon>Pseudomonadati</taxon>
        <taxon>Thermodesulfobacteriota</taxon>
        <taxon>Desulfobacteria</taxon>
        <taxon>Desulfobacterales</taxon>
        <taxon>Desulfococcaceae</taxon>
        <taxon>Desulfonema</taxon>
    </lineage>
</organism>
<dbReference type="Gene3D" id="3.20.20.70">
    <property type="entry name" value="Aldolase class I"/>
    <property type="match status" value="1"/>
</dbReference>
<evidence type="ECO:0000256" key="4">
    <source>
        <dbReference type="ARBA" id="ARBA00022723"/>
    </source>
</evidence>
<dbReference type="GO" id="GO:0051536">
    <property type="term" value="F:iron-sulfur cluster binding"/>
    <property type="evidence" value="ECO:0007669"/>
    <property type="project" value="UniProtKB-KW"/>
</dbReference>
<evidence type="ECO:0000259" key="7">
    <source>
        <dbReference type="PROSITE" id="PS51918"/>
    </source>
</evidence>
<dbReference type="InterPro" id="IPR050377">
    <property type="entry name" value="Radical_SAM_PqqE_MftC-like"/>
</dbReference>
<evidence type="ECO:0000256" key="1">
    <source>
        <dbReference type="ARBA" id="ARBA00001966"/>
    </source>
</evidence>
<dbReference type="SFLD" id="SFLDS00029">
    <property type="entry name" value="Radical_SAM"/>
    <property type="match status" value="1"/>
</dbReference>
<dbReference type="SFLD" id="SFLDG01067">
    <property type="entry name" value="SPASM/twitch_domain_containing"/>
    <property type="match status" value="1"/>
</dbReference>
<dbReference type="GO" id="GO:0046872">
    <property type="term" value="F:metal ion binding"/>
    <property type="evidence" value="ECO:0007669"/>
    <property type="project" value="UniProtKB-KW"/>
</dbReference>
<keyword evidence="6" id="KW-0411">Iron-sulfur</keyword>
<sequence length="355" mass="41676">MEFINLNNYIPVRNPQIAPFSQLRKMEPLLIDQELRIVEQVKNLEYAHQLAKSGHKVVRVRKMTIRNPHEDRIEFPRRIIAEMTSKCNFFCRMCPQQNLSRPRIHMEVDAYKALFDEIETYGVEGCWLYHLGESLLHPQFNEIIEHISTKKNLGKIWLSTNGQYFTEDKIRIILASTIGYINFSLHAVTPEVYKEVAPQGDYEVVRSNLETFLELKGADIPKKPYLHLQMIEQEPTAGEVDAFIRMYHERSEIVSINMLEYVNLPNNKDYGMLQRERKPLRSCTRVSRGDCFIFSNGDVTLCDVAYNAEICLGNIFEKSLYEIWNSPERKKILELNQEGRMYEIEFCRSCTDYDI</sequence>
<evidence type="ECO:0000256" key="3">
    <source>
        <dbReference type="ARBA" id="ARBA00022691"/>
    </source>
</evidence>
<evidence type="ECO:0000313" key="9">
    <source>
        <dbReference type="Proteomes" id="UP000663722"/>
    </source>
</evidence>
<evidence type="ECO:0000313" key="8">
    <source>
        <dbReference type="EMBL" id="QTA87903.1"/>
    </source>
</evidence>
<evidence type="ECO:0000256" key="6">
    <source>
        <dbReference type="ARBA" id="ARBA00023014"/>
    </source>
</evidence>
<proteinExistence type="predicted"/>
<dbReference type="EMBL" id="CP061800">
    <property type="protein sequence ID" value="QTA87903.1"/>
    <property type="molecule type" value="Genomic_DNA"/>
</dbReference>
<dbReference type="Pfam" id="PF04055">
    <property type="entry name" value="Radical_SAM"/>
    <property type="match status" value="1"/>
</dbReference>
<keyword evidence="9" id="KW-1185">Reference proteome</keyword>
<keyword evidence="3" id="KW-0949">S-adenosyl-L-methionine</keyword>
<dbReference type="KEGG" id="dmm:dnm_039430"/>
<dbReference type="InterPro" id="IPR007197">
    <property type="entry name" value="rSAM"/>
</dbReference>
<dbReference type="CDD" id="cd21109">
    <property type="entry name" value="SPASM"/>
    <property type="match status" value="1"/>
</dbReference>
<dbReference type="InterPro" id="IPR023885">
    <property type="entry name" value="4Fe4S-binding_SPASM_dom"/>
</dbReference>
<keyword evidence="4" id="KW-0479">Metal-binding</keyword>
<comment type="cofactor">
    <cofactor evidence="1">
        <name>[4Fe-4S] cluster</name>
        <dbReference type="ChEBI" id="CHEBI:49883"/>
    </cofactor>
</comment>
<evidence type="ECO:0000256" key="5">
    <source>
        <dbReference type="ARBA" id="ARBA00023004"/>
    </source>
</evidence>
<protein>
    <submittedName>
        <fullName evidence="8">Radical SAM and SPASM domains-containing protein</fullName>
    </submittedName>
</protein>
<dbReference type="InterPro" id="IPR034391">
    <property type="entry name" value="AdoMet-like_SPASM_containing"/>
</dbReference>
<dbReference type="Pfam" id="PF13186">
    <property type="entry name" value="SPASM"/>
    <property type="match status" value="1"/>
</dbReference>
<dbReference type="SUPFAM" id="SSF102114">
    <property type="entry name" value="Radical SAM enzymes"/>
    <property type="match status" value="1"/>
</dbReference>
<dbReference type="PROSITE" id="PS51918">
    <property type="entry name" value="RADICAL_SAM"/>
    <property type="match status" value="1"/>
</dbReference>
<dbReference type="AlphaFoldDB" id="A0A975BMI3"/>
<feature type="domain" description="Radical SAM core" evidence="7">
    <location>
        <begin position="73"/>
        <end position="290"/>
    </location>
</feature>
<dbReference type="CDD" id="cd01335">
    <property type="entry name" value="Radical_SAM"/>
    <property type="match status" value="1"/>
</dbReference>
<dbReference type="SFLD" id="SFLDG01387">
    <property type="entry name" value="BtrN-like_SPASM_domain_contain"/>
    <property type="match status" value="1"/>
</dbReference>
<gene>
    <name evidence="8" type="ORF">dnm_039430</name>
</gene>
<dbReference type="RefSeq" id="WP_207682906.1">
    <property type="nucleotide sequence ID" value="NZ_CP061800.1"/>
</dbReference>
<keyword evidence="5" id="KW-0408">Iron</keyword>
<dbReference type="PANTHER" id="PTHR11228">
    <property type="entry name" value="RADICAL SAM DOMAIN PROTEIN"/>
    <property type="match status" value="1"/>
</dbReference>
<dbReference type="InterPro" id="IPR058240">
    <property type="entry name" value="rSAM_sf"/>
</dbReference>
<keyword evidence="2" id="KW-0004">4Fe-4S</keyword>
<reference evidence="8" key="1">
    <citation type="journal article" date="2021" name="Microb. Physiol.">
        <title>Proteogenomic Insights into the Physiology of Marine, Sulfate-Reducing, Filamentous Desulfonema limicola and Desulfonema magnum.</title>
        <authorList>
            <person name="Schnaars V."/>
            <person name="Wohlbrand L."/>
            <person name="Scheve S."/>
            <person name="Hinrichs C."/>
            <person name="Reinhardt R."/>
            <person name="Rabus R."/>
        </authorList>
    </citation>
    <scope>NUCLEOTIDE SEQUENCE</scope>
    <source>
        <strain evidence="8">4be13</strain>
    </source>
</reference>